<dbReference type="InterPro" id="IPR011010">
    <property type="entry name" value="DNA_brk_join_enz"/>
</dbReference>
<reference evidence="8 9" key="1">
    <citation type="submission" date="2019-07" db="EMBL/GenBank/DDBJ databases">
        <title>Whole genome shotgun sequence of Rhodospirillum oryzae NBRC 107573.</title>
        <authorList>
            <person name="Hosoyama A."/>
            <person name="Uohara A."/>
            <person name="Ohji S."/>
            <person name="Ichikawa N."/>
        </authorList>
    </citation>
    <scope>NUCLEOTIDE SEQUENCE [LARGE SCALE GENOMIC DNA]</scope>
    <source>
        <strain evidence="8 9">NBRC 107573</strain>
    </source>
</reference>
<dbReference type="InterPro" id="IPR038488">
    <property type="entry name" value="Integrase_DNA-bd_sf"/>
</dbReference>
<feature type="domain" description="Core-binding (CB)" evidence="7">
    <location>
        <begin position="97"/>
        <end position="177"/>
    </location>
</feature>
<keyword evidence="4" id="KW-0233">DNA recombination</keyword>
<evidence type="ECO:0000313" key="8">
    <source>
        <dbReference type="EMBL" id="GEO80956.1"/>
    </source>
</evidence>
<keyword evidence="9" id="KW-1185">Reference proteome</keyword>
<evidence type="ECO:0000259" key="7">
    <source>
        <dbReference type="PROSITE" id="PS51900"/>
    </source>
</evidence>
<dbReference type="GO" id="GO:0006310">
    <property type="term" value="P:DNA recombination"/>
    <property type="evidence" value="ECO:0007669"/>
    <property type="project" value="UniProtKB-KW"/>
</dbReference>
<keyword evidence="3 5" id="KW-0238">DNA-binding</keyword>
<comment type="similarity">
    <text evidence="1">Belongs to the 'phage' integrase family.</text>
</comment>
<name>A0A512H657_9PROT</name>
<dbReference type="InterPro" id="IPR010998">
    <property type="entry name" value="Integrase_recombinase_N"/>
</dbReference>
<dbReference type="PROSITE" id="PS51900">
    <property type="entry name" value="CB"/>
    <property type="match status" value="1"/>
</dbReference>
<dbReference type="InterPro" id="IPR025166">
    <property type="entry name" value="Integrase_DNA_bind_dom"/>
</dbReference>
<evidence type="ECO:0008006" key="10">
    <source>
        <dbReference type="Google" id="ProtNLM"/>
    </source>
</evidence>
<keyword evidence="2" id="KW-0229">DNA integration</keyword>
<dbReference type="Gene3D" id="1.10.443.10">
    <property type="entry name" value="Intergrase catalytic core"/>
    <property type="match status" value="1"/>
</dbReference>
<dbReference type="InterPro" id="IPR013762">
    <property type="entry name" value="Integrase-like_cat_sf"/>
</dbReference>
<evidence type="ECO:0000256" key="3">
    <source>
        <dbReference type="ARBA" id="ARBA00023125"/>
    </source>
</evidence>
<dbReference type="InterPro" id="IPR050808">
    <property type="entry name" value="Phage_Integrase"/>
</dbReference>
<dbReference type="PANTHER" id="PTHR30629:SF2">
    <property type="entry name" value="PROPHAGE INTEGRASE INTS-RELATED"/>
    <property type="match status" value="1"/>
</dbReference>
<feature type="domain" description="Tyr recombinase" evidence="6">
    <location>
        <begin position="198"/>
        <end position="419"/>
    </location>
</feature>
<dbReference type="GO" id="GO:0015074">
    <property type="term" value="P:DNA integration"/>
    <property type="evidence" value="ECO:0007669"/>
    <property type="project" value="UniProtKB-KW"/>
</dbReference>
<dbReference type="CDD" id="cd00796">
    <property type="entry name" value="INT_Rci_Hp1_C"/>
    <property type="match status" value="1"/>
</dbReference>
<dbReference type="EMBL" id="BJZO01000022">
    <property type="protein sequence ID" value="GEO80956.1"/>
    <property type="molecule type" value="Genomic_DNA"/>
</dbReference>
<proteinExistence type="inferred from homology"/>
<dbReference type="Pfam" id="PF22022">
    <property type="entry name" value="Phage_int_M"/>
    <property type="match status" value="1"/>
</dbReference>
<dbReference type="PROSITE" id="PS51898">
    <property type="entry name" value="TYR_RECOMBINASE"/>
    <property type="match status" value="1"/>
</dbReference>
<dbReference type="Pfam" id="PF00589">
    <property type="entry name" value="Phage_integrase"/>
    <property type="match status" value="2"/>
</dbReference>
<dbReference type="SUPFAM" id="SSF56349">
    <property type="entry name" value="DNA breaking-rejoining enzymes"/>
    <property type="match status" value="1"/>
</dbReference>
<dbReference type="InterPro" id="IPR053876">
    <property type="entry name" value="Phage_int_M"/>
</dbReference>
<dbReference type="RefSeq" id="WP_147162996.1">
    <property type="nucleotide sequence ID" value="NZ_BJZO01000022.1"/>
</dbReference>
<sequence length="447" mass="48599">MAESITDKAVKALVPPETGNRIVWDATVRGFGVRITAKGVRAFVLDYRASGRQRRLTIGQYPDWTVTAARDEAKRLKREIDLGNDPLAAVEAEREAPTVGVLIDRFKAEVLPRNRPATATEYARMLDDLARPALGRMKAEDVAYRDIAALHRKVSARAPYRANRLVAVLSKMMNWAGKEGLRTGPNPCKGIERNHEDRRERFLSPLELAHLSDALHGLQDRRSADAIRLLLLTGARRGEVLSATWDQFDLSAGVWTKPSAHTKQKKTHRIPLSAPARALLADIRARQDGGAAYLFPGEGADAHLMDVKKAWASATQRATIAMWDARVDTEAGRLVADLTTDGKLPTWTAVQAEAKARGITLSAGLTNVRVHDLRHTFASVLASAGLSLPVIGALLGHTQTATTARYAHLIDDALRAATERAGSLIDAATGPEAEVVPLSRDSQNGSD</sequence>
<dbReference type="Proteomes" id="UP000321567">
    <property type="component" value="Unassembled WGS sequence"/>
</dbReference>
<evidence type="ECO:0000313" key="9">
    <source>
        <dbReference type="Proteomes" id="UP000321567"/>
    </source>
</evidence>
<evidence type="ECO:0000256" key="4">
    <source>
        <dbReference type="ARBA" id="ARBA00023172"/>
    </source>
</evidence>
<dbReference type="AlphaFoldDB" id="A0A512H657"/>
<dbReference type="Gene3D" id="1.10.150.130">
    <property type="match status" value="1"/>
</dbReference>
<dbReference type="Gene3D" id="3.30.160.390">
    <property type="entry name" value="Integrase, DNA-binding domain"/>
    <property type="match status" value="1"/>
</dbReference>
<dbReference type="Pfam" id="PF13356">
    <property type="entry name" value="Arm-DNA-bind_3"/>
    <property type="match status" value="1"/>
</dbReference>
<dbReference type="InterPro" id="IPR044068">
    <property type="entry name" value="CB"/>
</dbReference>
<dbReference type="InterPro" id="IPR002104">
    <property type="entry name" value="Integrase_catalytic"/>
</dbReference>
<evidence type="ECO:0000256" key="1">
    <source>
        <dbReference type="ARBA" id="ARBA00008857"/>
    </source>
</evidence>
<gene>
    <name evidence="8" type="ORF">ROR02_10870</name>
</gene>
<dbReference type="OrthoDB" id="7298605at2"/>
<evidence type="ECO:0000256" key="5">
    <source>
        <dbReference type="PROSITE-ProRule" id="PRU01248"/>
    </source>
</evidence>
<dbReference type="PANTHER" id="PTHR30629">
    <property type="entry name" value="PROPHAGE INTEGRASE"/>
    <property type="match status" value="1"/>
</dbReference>
<evidence type="ECO:0000259" key="6">
    <source>
        <dbReference type="PROSITE" id="PS51898"/>
    </source>
</evidence>
<protein>
    <recommendedName>
        <fullName evidence="10">Integrase</fullName>
    </recommendedName>
</protein>
<dbReference type="GO" id="GO:0003677">
    <property type="term" value="F:DNA binding"/>
    <property type="evidence" value="ECO:0007669"/>
    <property type="project" value="UniProtKB-UniRule"/>
</dbReference>
<organism evidence="8 9">
    <name type="scientific">Pararhodospirillum oryzae</name>
    <dbReference type="NCBI Taxonomy" id="478448"/>
    <lineage>
        <taxon>Bacteria</taxon>
        <taxon>Pseudomonadati</taxon>
        <taxon>Pseudomonadota</taxon>
        <taxon>Alphaproteobacteria</taxon>
        <taxon>Rhodospirillales</taxon>
        <taxon>Rhodospirillaceae</taxon>
        <taxon>Pararhodospirillum</taxon>
    </lineage>
</organism>
<evidence type="ECO:0000256" key="2">
    <source>
        <dbReference type="ARBA" id="ARBA00022908"/>
    </source>
</evidence>
<accession>A0A512H657</accession>
<comment type="caution">
    <text evidence="8">The sequence shown here is derived from an EMBL/GenBank/DDBJ whole genome shotgun (WGS) entry which is preliminary data.</text>
</comment>